<comment type="caution">
    <text evidence="2">The sequence shown here is derived from an EMBL/GenBank/DDBJ whole genome shotgun (WGS) entry which is preliminary data.</text>
</comment>
<dbReference type="Proteomes" id="UP001346149">
    <property type="component" value="Unassembled WGS sequence"/>
</dbReference>
<dbReference type="InterPro" id="IPR053313">
    <property type="entry name" value="RGF"/>
</dbReference>
<organism evidence="2 3">
    <name type="scientific">Trapa natans</name>
    <name type="common">Water chestnut</name>
    <dbReference type="NCBI Taxonomy" id="22666"/>
    <lineage>
        <taxon>Eukaryota</taxon>
        <taxon>Viridiplantae</taxon>
        <taxon>Streptophyta</taxon>
        <taxon>Embryophyta</taxon>
        <taxon>Tracheophyta</taxon>
        <taxon>Spermatophyta</taxon>
        <taxon>Magnoliopsida</taxon>
        <taxon>eudicotyledons</taxon>
        <taxon>Gunneridae</taxon>
        <taxon>Pentapetalae</taxon>
        <taxon>rosids</taxon>
        <taxon>malvids</taxon>
        <taxon>Myrtales</taxon>
        <taxon>Lythraceae</taxon>
        <taxon>Trapa</taxon>
    </lineage>
</organism>
<dbReference type="AlphaFoldDB" id="A0AAN7R5N2"/>
<dbReference type="PANTHER" id="PTHR34961">
    <property type="entry name" value="TRANSMEMBRANE PROTEIN"/>
    <property type="match status" value="1"/>
</dbReference>
<dbReference type="PROSITE" id="PS51257">
    <property type="entry name" value="PROKAR_LIPOPROTEIN"/>
    <property type="match status" value="1"/>
</dbReference>
<keyword evidence="1" id="KW-0732">Signal</keyword>
<feature type="chain" id="PRO_5042871655" evidence="1">
    <location>
        <begin position="27"/>
        <end position="157"/>
    </location>
</feature>
<sequence length="157" mass="17914">MLFKVLSPTLLLLIVLLFSCMISMHACDARRLSIPSFKFFDEHQKPLEHHSKQETKVRVEGKSRESLFTSKVTDARHLTTGDDDLMSPSSRIYGATEYKAVRRQVREGTEKTRSRDVTVDDDVLDPVDTHRVGEDADAVVMDYAQPHRKPPIHNVKP</sequence>
<name>A0AAN7R5N2_TRANT</name>
<feature type="signal peptide" evidence="1">
    <location>
        <begin position="1"/>
        <end position="26"/>
    </location>
</feature>
<accession>A0AAN7R5N2</accession>
<keyword evidence="3" id="KW-1185">Reference proteome</keyword>
<dbReference type="PANTHER" id="PTHR34961:SF7">
    <property type="entry name" value="TRANSMEMBRANE PROTEIN"/>
    <property type="match status" value="1"/>
</dbReference>
<evidence type="ECO:0000313" key="3">
    <source>
        <dbReference type="Proteomes" id="UP001346149"/>
    </source>
</evidence>
<dbReference type="EMBL" id="JAXQNO010000011">
    <property type="protein sequence ID" value="KAK4788221.1"/>
    <property type="molecule type" value="Genomic_DNA"/>
</dbReference>
<reference evidence="2 3" key="1">
    <citation type="journal article" date="2023" name="Hortic Res">
        <title>Pangenome of water caltrop reveals structural variations and asymmetric subgenome divergence after allopolyploidization.</title>
        <authorList>
            <person name="Zhang X."/>
            <person name="Chen Y."/>
            <person name="Wang L."/>
            <person name="Yuan Y."/>
            <person name="Fang M."/>
            <person name="Shi L."/>
            <person name="Lu R."/>
            <person name="Comes H.P."/>
            <person name="Ma Y."/>
            <person name="Chen Y."/>
            <person name="Huang G."/>
            <person name="Zhou Y."/>
            <person name="Zheng Z."/>
            <person name="Qiu Y."/>
        </authorList>
    </citation>
    <scope>NUCLEOTIDE SEQUENCE [LARGE SCALE GENOMIC DNA]</scope>
    <source>
        <strain evidence="2">F231</strain>
    </source>
</reference>
<gene>
    <name evidence="2" type="ORF">SAY86_019540</name>
</gene>
<evidence type="ECO:0000256" key="1">
    <source>
        <dbReference type="SAM" id="SignalP"/>
    </source>
</evidence>
<evidence type="ECO:0000313" key="2">
    <source>
        <dbReference type="EMBL" id="KAK4788221.1"/>
    </source>
</evidence>
<protein>
    <submittedName>
        <fullName evidence="2">Uncharacterized protein</fullName>
    </submittedName>
</protein>
<proteinExistence type="predicted"/>